<dbReference type="PANTHER" id="PTHR22770:SF47">
    <property type="entry name" value="E3 UBIQUITIN-PROTEIN LIGASE RNF216"/>
    <property type="match status" value="1"/>
</dbReference>
<dbReference type="PROSITE" id="PS51873">
    <property type="entry name" value="TRIAD"/>
    <property type="match status" value="1"/>
</dbReference>
<protein>
    <recommendedName>
        <fullName evidence="10">RING-type domain-containing protein</fullName>
    </recommendedName>
</protein>
<evidence type="ECO:0000256" key="9">
    <source>
        <dbReference type="SAM" id="MobiDB-lite"/>
    </source>
</evidence>
<dbReference type="InterPro" id="IPR047546">
    <property type="entry name" value="Rcat_RBR_RNF216"/>
</dbReference>
<evidence type="ECO:0000256" key="7">
    <source>
        <dbReference type="ARBA" id="ARBA00022833"/>
    </source>
</evidence>
<feature type="domain" description="RING-type" evidence="10">
    <location>
        <begin position="375"/>
        <end position="597"/>
    </location>
</feature>
<accession>A0A218YYR0</accession>
<dbReference type="EMBL" id="MZNU01000317">
    <property type="protein sequence ID" value="OWP00574.1"/>
    <property type="molecule type" value="Genomic_DNA"/>
</dbReference>
<evidence type="ECO:0000256" key="6">
    <source>
        <dbReference type="ARBA" id="ARBA00022786"/>
    </source>
</evidence>
<sequence>MGVSRRPELLNRGPQSPSIGGNVVIDLTSDDEEEGLFSASAHPTKGKRSAARINQDHSNLPPILEAPQEFHQAGINRAPSPVQNGFGDPQQVWGDYFLDANFGEEAMAGAFALDQQFTVHPSPPRQPTQVVPQATQCSAAQLALHIPIVEEVTESRVECVDNLVSIFPGICRDYVCELYDTVSKSSEHLTAYVLDKMEKGSFYPNVKDKQKQLKRKREVDEDQEAACKYGASDREIPIGLVGTRAFIAKILSLEFPLTAMNFIHATCTKTKYRLFSAYEILEKAERSYDKHNNAPYRRLKSPRKCQGYTPADVAAYLAAPPRTISGNVDHEKIAVYEELHFARRIKAKADVRREAKRAAEVEEEANVAKAEAEGTMSECECCCCDYPLNRMVHCDGDIMHWFCRGCAKQNAEVEVGKSKYELWCMSTVPCAAGFTADQRTHFLDAKMTAALERIEQESILRAAGIANLASCPFCPFAAEYPPIEDNSEFTCQAPDCERVSCRRCRLDSHTPKSCAEYAKDNGLSVRRQVEEAMSAAMIRKCNKCDTPFVKEEGCNKMTCTSNGCRNIQCYVCHKSCDYSHFNDQNRGGKVGNCPLFESAEKRHDEEVTRAEKEILDQVLAAHPQYTIDDLKIKMSEDVKRDDENRKALDPRARQLAMHQGAMDAMQQRAHAGQAQGFANITRGDNDVEIGAAYCNVRYRRGAAGRPVHLCPGADEPNRADYLAQLHRQLERARTNLNLQMPGGHHIRLAHLHGQHQAGRIPLQGDNNLVLGVHYFPAAAPAPHPVPDAPPDLMGRASEATETADPAPHQVQAFRALRDAYLQERVVPSPRPVPIQGQDGFNARINSPVEERRRVGRGRRAAQAEPEAGETHMQQVAARRRLPDAPTPAAAAQPANAYRLPAPYGDFR</sequence>
<dbReference type="GO" id="GO:0016740">
    <property type="term" value="F:transferase activity"/>
    <property type="evidence" value="ECO:0007669"/>
    <property type="project" value="UniProtKB-KW"/>
</dbReference>
<evidence type="ECO:0000256" key="2">
    <source>
        <dbReference type="ARBA" id="ARBA00022679"/>
    </source>
</evidence>
<dbReference type="PANTHER" id="PTHR22770">
    <property type="entry name" value="UBIQUITIN CONJUGATING ENZYME 7 INTERACTING PROTEIN-RELATED"/>
    <property type="match status" value="1"/>
</dbReference>
<name>A0A218YYR0_9HELO</name>
<evidence type="ECO:0000259" key="10">
    <source>
        <dbReference type="PROSITE" id="PS51873"/>
    </source>
</evidence>
<dbReference type="InParanoid" id="A0A218YYR0"/>
<keyword evidence="8" id="KW-0175">Coiled coil</keyword>
<feature type="coiled-coil region" evidence="8">
    <location>
        <begin position="344"/>
        <end position="378"/>
    </location>
</feature>
<evidence type="ECO:0000256" key="1">
    <source>
        <dbReference type="ARBA" id="ARBA00004906"/>
    </source>
</evidence>
<dbReference type="InterPro" id="IPR047545">
    <property type="entry name" value="BRcat_RBR_RNF216"/>
</dbReference>
<dbReference type="CDD" id="cd20353">
    <property type="entry name" value="Rcat_RBR_RNF216"/>
    <property type="match status" value="1"/>
</dbReference>
<dbReference type="InterPro" id="IPR051628">
    <property type="entry name" value="LUBAC_E3_Ligases"/>
</dbReference>
<reference evidence="11 12" key="1">
    <citation type="submission" date="2017-04" db="EMBL/GenBank/DDBJ databases">
        <title>Draft genome sequence of Marssonina coronaria NL1: causal agent of apple blotch.</title>
        <authorList>
            <person name="Cheng Q."/>
        </authorList>
    </citation>
    <scope>NUCLEOTIDE SEQUENCE [LARGE SCALE GENOMIC DNA]</scope>
    <source>
        <strain evidence="11 12">NL1</strain>
    </source>
</reference>
<evidence type="ECO:0000256" key="8">
    <source>
        <dbReference type="SAM" id="Coils"/>
    </source>
</evidence>
<dbReference type="STRING" id="503106.A0A218YYR0"/>
<feature type="compositionally biased region" description="Low complexity" evidence="9">
    <location>
        <begin position="886"/>
        <end position="901"/>
    </location>
</feature>
<evidence type="ECO:0000256" key="5">
    <source>
        <dbReference type="ARBA" id="ARBA00022771"/>
    </source>
</evidence>
<keyword evidence="12" id="KW-1185">Reference proteome</keyword>
<keyword evidence="4" id="KW-0677">Repeat</keyword>
<feature type="region of interest" description="Disordered" evidence="9">
    <location>
        <begin position="1"/>
        <end position="22"/>
    </location>
</feature>
<dbReference type="CDD" id="cd20339">
    <property type="entry name" value="BRcat_RBR_RNF216"/>
    <property type="match status" value="1"/>
</dbReference>
<keyword evidence="5" id="KW-0863">Zinc-finger</keyword>
<comment type="caution">
    <text evidence="11">The sequence shown here is derived from an EMBL/GenBank/DDBJ whole genome shotgun (WGS) entry which is preliminary data.</text>
</comment>
<evidence type="ECO:0000256" key="3">
    <source>
        <dbReference type="ARBA" id="ARBA00022723"/>
    </source>
</evidence>
<keyword evidence="2" id="KW-0808">Transferase</keyword>
<proteinExistence type="predicted"/>
<dbReference type="Pfam" id="PF26200">
    <property type="entry name" value="Rcat_RNF216"/>
    <property type="match status" value="1"/>
</dbReference>
<keyword evidence="7" id="KW-0862">Zinc</keyword>
<dbReference type="Proteomes" id="UP000242519">
    <property type="component" value="Unassembled WGS sequence"/>
</dbReference>
<dbReference type="AlphaFoldDB" id="A0A218YYR0"/>
<dbReference type="CDD" id="cd16630">
    <property type="entry name" value="RING-HC_RBR_RNF216"/>
    <property type="match status" value="1"/>
</dbReference>
<dbReference type="SMART" id="SM00647">
    <property type="entry name" value="IBR"/>
    <property type="match status" value="1"/>
</dbReference>
<evidence type="ECO:0000313" key="11">
    <source>
        <dbReference type="EMBL" id="OWP00574.1"/>
    </source>
</evidence>
<evidence type="ECO:0000313" key="12">
    <source>
        <dbReference type="Proteomes" id="UP000242519"/>
    </source>
</evidence>
<keyword evidence="6" id="KW-0833">Ubl conjugation pathway</keyword>
<evidence type="ECO:0000256" key="4">
    <source>
        <dbReference type="ARBA" id="ARBA00022737"/>
    </source>
</evidence>
<dbReference type="OrthoDB" id="10009520at2759"/>
<dbReference type="GO" id="GO:0008270">
    <property type="term" value="F:zinc ion binding"/>
    <property type="evidence" value="ECO:0007669"/>
    <property type="project" value="UniProtKB-KW"/>
</dbReference>
<organism evidence="11 12">
    <name type="scientific">Diplocarpon coronariae</name>
    <dbReference type="NCBI Taxonomy" id="2795749"/>
    <lineage>
        <taxon>Eukaryota</taxon>
        <taxon>Fungi</taxon>
        <taxon>Dikarya</taxon>
        <taxon>Ascomycota</taxon>
        <taxon>Pezizomycotina</taxon>
        <taxon>Leotiomycetes</taxon>
        <taxon>Helotiales</taxon>
        <taxon>Drepanopezizaceae</taxon>
        <taxon>Diplocarpon</taxon>
    </lineage>
</organism>
<keyword evidence="3" id="KW-0479">Metal-binding</keyword>
<dbReference type="InterPro" id="IPR047544">
    <property type="entry name" value="RING-HC_RBR_RNF216"/>
</dbReference>
<dbReference type="InterPro" id="IPR044066">
    <property type="entry name" value="TRIAD_supradom"/>
</dbReference>
<dbReference type="SUPFAM" id="SSF57850">
    <property type="entry name" value="RING/U-box"/>
    <property type="match status" value="2"/>
</dbReference>
<dbReference type="InterPro" id="IPR002867">
    <property type="entry name" value="IBR_dom"/>
</dbReference>
<feature type="region of interest" description="Disordered" evidence="9">
    <location>
        <begin position="848"/>
        <end position="907"/>
    </location>
</feature>
<dbReference type="Gene3D" id="1.20.120.1750">
    <property type="match status" value="1"/>
</dbReference>
<gene>
    <name evidence="11" type="ORF">B2J93_6011</name>
</gene>
<comment type="pathway">
    <text evidence="1">Protein modification; protein ubiquitination.</text>
</comment>